<dbReference type="InterPro" id="IPR029044">
    <property type="entry name" value="Nucleotide-diphossugar_trans"/>
</dbReference>
<feature type="region of interest" description="Disordered" evidence="1">
    <location>
        <begin position="1"/>
        <end position="57"/>
    </location>
</feature>
<comment type="caution">
    <text evidence="4">The sequence shown here is derived from an EMBL/GenBank/DDBJ whole genome shotgun (WGS) entry which is preliminary data.</text>
</comment>
<keyword evidence="2" id="KW-0812">Transmembrane</keyword>
<protein>
    <submittedName>
        <fullName evidence="4">Glycosyltransferase</fullName>
    </submittedName>
</protein>
<dbReference type="Gene3D" id="3.90.550.10">
    <property type="entry name" value="Spore Coat Polysaccharide Biosynthesis Protein SpsA, Chain A"/>
    <property type="match status" value="1"/>
</dbReference>
<dbReference type="SUPFAM" id="SSF53448">
    <property type="entry name" value="Nucleotide-diphospho-sugar transferases"/>
    <property type="match status" value="1"/>
</dbReference>
<dbReference type="InterPro" id="IPR001173">
    <property type="entry name" value="Glyco_trans_2-like"/>
</dbReference>
<dbReference type="PANTHER" id="PTHR43646">
    <property type="entry name" value="GLYCOSYLTRANSFERASE"/>
    <property type="match status" value="1"/>
</dbReference>
<accession>A0A6L7EXM2</accession>
<feature type="transmembrane region" description="Helical" evidence="2">
    <location>
        <begin position="63"/>
        <end position="82"/>
    </location>
</feature>
<evidence type="ECO:0000313" key="5">
    <source>
        <dbReference type="Proteomes" id="UP000473325"/>
    </source>
</evidence>
<dbReference type="EMBL" id="WUEK01000013">
    <property type="protein sequence ID" value="MXG91590.1"/>
    <property type="molecule type" value="Genomic_DNA"/>
</dbReference>
<evidence type="ECO:0000256" key="2">
    <source>
        <dbReference type="SAM" id="Phobius"/>
    </source>
</evidence>
<gene>
    <name evidence="4" type="ORF">GRQ65_18755</name>
</gene>
<evidence type="ECO:0000256" key="1">
    <source>
        <dbReference type="SAM" id="MobiDB-lite"/>
    </source>
</evidence>
<keyword evidence="5" id="KW-1185">Reference proteome</keyword>
<dbReference type="PANTHER" id="PTHR43646:SF3">
    <property type="entry name" value="SLR1566 PROTEIN"/>
    <property type="match status" value="1"/>
</dbReference>
<evidence type="ECO:0000313" key="4">
    <source>
        <dbReference type="EMBL" id="MXG91590.1"/>
    </source>
</evidence>
<sequence>MHRSRVRHRGDGAGAEPRARGLPTRPAGGLDPPPPPGPGGGAPAGRDAAGADASRGPRRAGGVNALTSLLLLLATAAGVHWLRGSLHSLRETRAPGLARTVSVVVPARDEEARLPVLLASLARLDPAPAEVVVVDDGSRDATARIAREAGATVLTLHGPPSGWTGKAWACHQGASAARGDLLLFLDADTELEPGALGGLLTTYAARPQGLLSVQPFHVVRRGYEQLSAYFNAVSLLASGGFGARPPRRPMAFGPVLLTSKADWVAAGTHAAVRAEVLDDVALARAYDRVGLPVRCLVGGRAARMRMYPAGPRQLIEGWTKNFASGAAATSPLPAAAVTGWVAAHHAVAVGALTWLVGLLSGAPADPDVPTSVVATAWVLAWAGVAAQLRSVLRRIGSFAWWTWLLFPVTLLAFDLVFARSVLLTGVRGSVRWRGRAVPTGLGRLRTEDH</sequence>
<dbReference type="Proteomes" id="UP000473325">
    <property type="component" value="Unassembled WGS sequence"/>
</dbReference>
<feature type="domain" description="Glycosyltransferase 2-like" evidence="3">
    <location>
        <begin position="102"/>
        <end position="214"/>
    </location>
</feature>
<feature type="compositionally biased region" description="Low complexity" evidence="1">
    <location>
        <begin position="44"/>
        <end position="57"/>
    </location>
</feature>
<keyword evidence="2" id="KW-0472">Membrane</keyword>
<dbReference type="AlphaFoldDB" id="A0A6L7EXM2"/>
<keyword evidence="4" id="KW-0808">Transferase</keyword>
<evidence type="ECO:0000259" key="3">
    <source>
        <dbReference type="Pfam" id="PF00535"/>
    </source>
</evidence>
<dbReference type="GO" id="GO:0016740">
    <property type="term" value="F:transferase activity"/>
    <property type="evidence" value="ECO:0007669"/>
    <property type="project" value="UniProtKB-KW"/>
</dbReference>
<organism evidence="4 5">
    <name type="scientific">Nocardioides flavescens</name>
    <dbReference type="NCBI Taxonomy" id="2691959"/>
    <lineage>
        <taxon>Bacteria</taxon>
        <taxon>Bacillati</taxon>
        <taxon>Actinomycetota</taxon>
        <taxon>Actinomycetes</taxon>
        <taxon>Propionibacteriales</taxon>
        <taxon>Nocardioidaceae</taxon>
        <taxon>Nocardioides</taxon>
    </lineage>
</organism>
<keyword evidence="2" id="KW-1133">Transmembrane helix</keyword>
<name>A0A6L7EXM2_9ACTN</name>
<feature type="transmembrane region" description="Helical" evidence="2">
    <location>
        <begin position="398"/>
        <end position="417"/>
    </location>
</feature>
<dbReference type="Pfam" id="PF00535">
    <property type="entry name" value="Glycos_transf_2"/>
    <property type="match status" value="1"/>
</dbReference>
<proteinExistence type="predicted"/>
<reference evidence="4 5" key="1">
    <citation type="submission" date="2019-12" db="EMBL/GenBank/DDBJ databases">
        <authorList>
            <person name="Kun Z."/>
        </authorList>
    </citation>
    <scope>NUCLEOTIDE SEQUENCE [LARGE SCALE GENOMIC DNA]</scope>
    <source>
        <strain evidence="4 5">YIM 123512</strain>
    </source>
</reference>